<dbReference type="SUPFAM" id="SSF51045">
    <property type="entry name" value="WW domain"/>
    <property type="match status" value="1"/>
</dbReference>
<dbReference type="InterPro" id="IPR001202">
    <property type="entry name" value="WW_dom"/>
</dbReference>
<dbReference type="PROSITE" id="PS50088">
    <property type="entry name" value="ANK_REPEAT"/>
    <property type="match status" value="1"/>
</dbReference>
<feature type="repeat" description="ANK" evidence="1">
    <location>
        <begin position="161"/>
        <end position="197"/>
    </location>
</feature>
<protein>
    <recommendedName>
        <fullName evidence="3">WW domain-containing protein</fullName>
    </recommendedName>
</protein>
<name>A0A6S9Q4F4_CHRCT</name>
<dbReference type="PROSITE" id="PS50020">
    <property type="entry name" value="WW_DOMAIN_2"/>
    <property type="match status" value="1"/>
</dbReference>
<dbReference type="SMART" id="SM00456">
    <property type="entry name" value="WW"/>
    <property type="match status" value="1"/>
</dbReference>
<dbReference type="CDD" id="cd00201">
    <property type="entry name" value="WW"/>
    <property type="match status" value="1"/>
</dbReference>
<sequence>MHRGSKRGRPEDDPSAPWLLRDQPKGLPVGWVGCYDPTYKRTYYYDLAHDAAQWELPTEQSAIEAATVHAIGAEPLDVSKLPGVTAELLCDERRAYPQVVRWAANGTIVRGDEGAVRLMLSALCDLIRSDDPIAPEAVEFLCAAKGMHVQTKTGTALDSKDVEQPLHVAVGRGPFAGAKRIITALLRKGANPKKIDRSGHSARDLAMTMMPELWKQASRAARS</sequence>
<dbReference type="Pfam" id="PF00397">
    <property type="entry name" value="WW"/>
    <property type="match status" value="1"/>
</dbReference>
<dbReference type="AlphaFoldDB" id="A0A6S9Q4F4"/>
<evidence type="ECO:0000313" key="5">
    <source>
        <dbReference type="EMBL" id="CAE0749348.1"/>
    </source>
</evidence>
<dbReference type="InterPro" id="IPR036770">
    <property type="entry name" value="Ankyrin_rpt-contain_sf"/>
</dbReference>
<dbReference type="EMBL" id="HBIZ01003566">
    <property type="protein sequence ID" value="CAE0749348.1"/>
    <property type="molecule type" value="Transcribed_RNA"/>
</dbReference>
<dbReference type="InterPro" id="IPR036020">
    <property type="entry name" value="WW_dom_sf"/>
</dbReference>
<gene>
    <name evidence="4" type="ORF">PCAR00345_LOCUS1930</name>
    <name evidence="5" type="ORF">PCAR00345_LOCUS1931</name>
</gene>
<accession>A0A6S9Q4F4</accession>
<keyword evidence="1" id="KW-0040">ANK repeat</keyword>
<evidence type="ECO:0000259" key="3">
    <source>
        <dbReference type="PROSITE" id="PS50020"/>
    </source>
</evidence>
<evidence type="ECO:0000256" key="1">
    <source>
        <dbReference type="PROSITE-ProRule" id="PRU00023"/>
    </source>
</evidence>
<reference evidence="4" key="1">
    <citation type="submission" date="2021-01" db="EMBL/GenBank/DDBJ databases">
        <authorList>
            <person name="Corre E."/>
            <person name="Pelletier E."/>
            <person name="Niang G."/>
            <person name="Scheremetjew M."/>
            <person name="Finn R."/>
            <person name="Kale V."/>
            <person name="Holt S."/>
            <person name="Cochrane G."/>
            <person name="Meng A."/>
            <person name="Brown T."/>
            <person name="Cohen L."/>
        </authorList>
    </citation>
    <scope>NUCLEOTIDE SEQUENCE</scope>
    <source>
        <strain evidence="4">CCMP645</strain>
    </source>
</reference>
<dbReference type="EMBL" id="HBIZ01003565">
    <property type="protein sequence ID" value="CAE0749347.1"/>
    <property type="molecule type" value="Transcribed_RNA"/>
</dbReference>
<dbReference type="SUPFAM" id="SSF48403">
    <property type="entry name" value="Ankyrin repeat"/>
    <property type="match status" value="1"/>
</dbReference>
<evidence type="ECO:0000313" key="4">
    <source>
        <dbReference type="EMBL" id="CAE0749347.1"/>
    </source>
</evidence>
<dbReference type="Gene3D" id="1.25.40.20">
    <property type="entry name" value="Ankyrin repeat-containing domain"/>
    <property type="match status" value="1"/>
</dbReference>
<dbReference type="InterPro" id="IPR002110">
    <property type="entry name" value="Ankyrin_rpt"/>
</dbReference>
<feature type="domain" description="WW" evidence="3">
    <location>
        <begin position="25"/>
        <end position="59"/>
    </location>
</feature>
<evidence type="ECO:0000256" key="2">
    <source>
        <dbReference type="SAM" id="MobiDB-lite"/>
    </source>
</evidence>
<proteinExistence type="predicted"/>
<organism evidence="4">
    <name type="scientific">Chrysotila carterae</name>
    <name type="common">Marine alga</name>
    <name type="synonym">Syracosphaera carterae</name>
    <dbReference type="NCBI Taxonomy" id="13221"/>
    <lineage>
        <taxon>Eukaryota</taxon>
        <taxon>Haptista</taxon>
        <taxon>Haptophyta</taxon>
        <taxon>Prymnesiophyceae</taxon>
        <taxon>Isochrysidales</taxon>
        <taxon>Isochrysidaceae</taxon>
        <taxon>Chrysotila</taxon>
    </lineage>
</organism>
<dbReference type="Gene3D" id="2.20.70.10">
    <property type="match status" value="1"/>
</dbReference>
<feature type="region of interest" description="Disordered" evidence="2">
    <location>
        <begin position="1"/>
        <end position="21"/>
    </location>
</feature>